<proteinExistence type="predicted"/>
<dbReference type="RefSeq" id="WP_170210319.1">
    <property type="nucleotide sequence ID" value="NZ_FOUP01000002.1"/>
</dbReference>
<reference evidence="2 5" key="2">
    <citation type="submission" date="2018-10" db="EMBL/GenBank/DDBJ databases">
        <title>Sequencing the genomes of 1000 actinobacteria strains.</title>
        <authorList>
            <person name="Klenk H.-P."/>
        </authorList>
    </citation>
    <scope>NUCLEOTIDE SEQUENCE [LARGE SCALE GENOMIC DNA]</scope>
    <source>
        <strain evidence="2 5">DSM 45119</strain>
    </source>
</reference>
<evidence type="ECO:0000313" key="4">
    <source>
        <dbReference type="Proteomes" id="UP000199398"/>
    </source>
</evidence>
<reference evidence="3 4" key="1">
    <citation type="submission" date="2016-10" db="EMBL/GenBank/DDBJ databases">
        <authorList>
            <person name="de Groot N.N."/>
        </authorList>
    </citation>
    <scope>NUCLEOTIDE SEQUENCE [LARGE SCALE GENOMIC DNA]</scope>
    <source>
        <strain evidence="3 4">CPCC 201259</strain>
    </source>
</reference>
<dbReference type="EMBL" id="FOUP01000002">
    <property type="protein sequence ID" value="SFN00096.1"/>
    <property type="molecule type" value="Genomic_DNA"/>
</dbReference>
<protein>
    <submittedName>
        <fullName evidence="2">Nucleic acid/nucleotide deaminase of polymorphic system toxin</fullName>
    </submittedName>
    <submittedName>
        <fullName evidence="3">SCP1.201-like deaminase</fullName>
    </submittedName>
</protein>
<gene>
    <name evidence="2" type="ORF">ATL45_4648</name>
    <name evidence="3" type="ORF">SAMN05421805_102182</name>
</gene>
<evidence type="ECO:0000313" key="5">
    <source>
        <dbReference type="Proteomes" id="UP000270697"/>
    </source>
</evidence>
<evidence type="ECO:0000256" key="1">
    <source>
        <dbReference type="SAM" id="MobiDB-lite"/>
    </source>
</evidence>
<dbReference type="AlphaFoldDB" id="A0A1I4VG48"/>
<feature type="compositionally biased region" description="Basic residues" evidence="1">
    <location>
        <begin position="246"/>
        <end position="258"/>
    </location>
</feature>
<name>A0A1I4VG48_9PSEU</name>
<accession>A0A1I4VG48</accession>
<feature type="region of interest" description="Disordered" evidence="1">
    <location>
        <begin position="87"/>
        <end position="116"/>
    </location>
</feature>
<keyword evidence="5" id="KW-1185">Reference proteome</keyword>
<dbReference type="Proteomes" id="UP000199398">
    <property type="component" value="Unassembled WGS sequence"/>
</dbReference>
<dbReference type="EMBL" id="RBXX01000002">
    <property type="protein sequence ID" value="RKT86286.1"/>
    <property type="molecule type" value="Genomic_DNA"/>
</dbReference>
<feature type="region of interest" description="Disordered" evidence="1">
    <location>
        <begin position="234"/>
        <end position="258"/>
    </location>
</feature>
<dbReference type="InterPro" id="IPR032724">
    <property type="entry name" value="SCP1.201-like"/>
</dbReference>
<evidence type="ECO:0000313" key="3">
    <source>
        <dbReference type="EMBL" id="SFN00096.1"/>
    </source>
</evidence>
<organism evidence="3 4">
    <name type="scientific">Saccharopolyspora antimicrobica</name>
    <dbReference type="NCBI Taxonomy" id="455193"/>
    <lineage>
        <taxon>Bacteria</taxon>
        <taxon>Bacillati</taxon>
        <taxon>Actinomycetota</taxon>
        <taxon>Actinomycetes</taxon>
        <taxon>Pseudonocardiales</taxon>
        <taxon>Pseudonocardiaceae</taxon>
        <taxon>Saccharopolyspora</taxon>
    </lineage>
</organism>
<sequence>MSVEDVDRELVTAVGKLDATTERINAALDAWKESHDTLGRALDGAANPEVVDVLDLQEAAADQLDEARAAVALIRDRISRYRASIGAGASSDGKSKPPGQERLASPRRPSNAVGVDGTEYPPEAAWAVPELPPRVQQKGDHTVGKVKIGNRPIPGAFRSDQGDVWVQEAQKRIKELGIRAWPYVPFHVEMRAAAMMVRSRVTSSEVVINNVPCGYQNQPPGCHQVLEPFLPEGSQMTVSGTDRKGRPYRRTYHGKAKR</sequence>
<evidence type="ECO:0000313" key="2">
    <source>
        <dbReference type="EMBL" id="RKT86286.1"/>
    </source>
</evidence>
<dbReference type="Proteomes" id="UP000270697">
    <property type="component" value="Unassembled WGS sequence"/>
</dbReference>
<dbReference type="STRING" id="455193.SAMN05421805_102182"/>
<dbReference type="Pfam" id="PF14428">
    <property type="entry name" value="DddA-like"/>
    <property type="match status" value="1"/>
</dbReference>